<protein>
    <submittedName>
        <fullName evidence="1">Uncharacterized protein</fullName>
    </submittedName>
</protein>
<dbReference type="Proteomes" id="UP001060215">
    <property type="component" value="Chromosome 7"/>
</dbReference>
<proteinExistence type="predicted"/>
<gene>
    <name evidence="1" type="ORF">LOK49_LG07G02875</name>
</gene>
<name>A0ACC0H1Q3_9ERIC</name>
<sequence length="161" mass="17882">MVINTMEWIEGLGYKLLLRAIDTFNVNVVLVLGQEKLCSMLKDVLKSKPDVDVVKLQKSGGVEYFYSVVNDLLPHSNIANFSDLSVYKIGGVPIGAEPVADPTRLILVNINQDLLHLVLVVSFAKGPEQIISRKEITYLAPSARQLPSRFLIMGTLTWLET</sequence>
<organism evidence="1 2">
    <name type="scientific">Camellia lanceoleosa</name>
    <dbReference type="NCBI Taxonomy" id="1840588"/>
    <lineage>
        <taxon>Eukaryota</taxon>
        <taxon>Viridiplantae</taxon>
        <taxon>Streptophyta</taxon>
        <taxon>Embryophyta</taxon>
        <taxon>Tracheophyta</taxon>
        <taxon>Spermatophyta</taxon>
        <taxon>Magnoliopsida</taxon>
        <taxon>eudicotyledons</taxon>
        <taxon>Gunneridae</taxon>
        <taxon>Pentapetalae</taxon>
        <taxon>asterids</taxon>
        <taxon>Ericales</taxon>
        <taxon>Theaceae</taxon>
        <taxon>Camellia</taxon>
    </lineage>
</organism>
<evidence type="ECO:0000313" key="1">
    <source>
        <dbReference type="EMBL" id="KAI8007040.1"/>
    </source>
</evidence>
<evidence type="ECO:0000313" key="2">
    <source>
        <dbReference type="Proteomes" id="UP001060215"/>
    </source>
</evidence>
<comment type="caution">
    <text evidence="1">The sequence shown here is derived from an EMBL/GenBank/DDBJ whole genome shotgun (WGS) entry which is preliminary data.</text>
</comment>
<keyword evidence="2" id="KW-1185">Reference proteome</keyword>
<dbReference type="EMBL" id="CM045764">
    <property type="protein sequence ID" value="KAI8007040.1"/>
    <property type="molecule type" value="Genomic_DNA"/>
</dbReference>
<reference evidence="1 2" key="1">
    <citation type="journal article" date="2022" name="Plant J.">
        <title>Chromosome-level genome of Camellia lanceoleosa provides a valuable resource for understanding genome evolution and self-incompatibility.</title>
        <authorList>
            <person name="Gong W."/>
            <person name="Xiao S."/>
            <person name="Wang L."/>
            <person name="Liao Z."/>
            <person name="Chang Y."/>
            <person name="Mo W."/>
            <person name="Hu G."/>
            <person name="Li W."/>
            <person name="Zhao G."/>
            <person name="Zhu H."/>
            <person name="Hu X."/>
            <person name="Ji K."/>
            <person name="Xiang X."/>
            <person name="Song Q."/>
            <person name="Yuan D."/>
            <person name="Jin S."/>
            <person name="Zhang L."/>
        </authorList>
    </citation>
    <scope>NUCLEOTIDE SEQUENCE [LARGE SCALE GENOMIC DNA]</scope>
    <source>
        <strain evidence="1">SQ_2022a</strain>
    </source>
</reference>
<accession>A0ACC0H1Q3</accession>